<dbReference type="AlphaFoldDB" id="A0A3E5E0H8"/>
<evidence type="ECO:0000313" key="5">
    <source>
        <dbReference type="Proteomes" id="UP000283872"/>
    </source>
</evidence>
<dbReference type="Pfam" id="PF14289">
    <property type="entry name" value="DUF4369"/>
    <property type="match status" value="1"/>
</dbReference>
<proteinExistence type="predicted"/>
<accession>A0A3E5E0H8</accession>
<evidence type="ECO:0000313" key="4">
    <source>
        <dbReference type="EMBL" id="RHK09738.1"/>
    </source>
</evidence>
<dbReference type="EMBL" id="QRVA01000017">
    <property type="protein sequence ID" value="RGS15591.1"/>
    <property type="molecule type" value="Genomic_DNA"/>
</dbReference>
<dbReference type="Proteomes" id="UP000286211">
    <property type="component" value="Unassembled WGS sequence"/>
</dbReference>
<dbReference type="RefSeq" id="WP_117587248.1">
    <property type="nucleotide sequence ID" value="NZ_JAPDUQ010000001.1"/>
</dbReference>
<evidence type="ECO:0000259" key="1">
    <source>
        <dbReference type="Pfam" id="PF14289"/>
    </source>
</evidence>
<dbReference type="Gene3D" id="3.40.30.10">
    <property type="entry name" value="Glutaredoxin"/>
    <property type="match status" value="1"/>
</dbReference>
<dbReference type="InterPro" id="IPR025380">
    <property type="entry name" value="DUF4369"/>
</dbReference>
<dbReference type="EMBL" id="QRNB01000047">
    <property type="protein sequence ID" value="RHK09738.1"/>
    <property type="molecule type" value="Genomic_DNA"/>
</dbReference>
<reference evidence="5 6" key="1">
    <citation type="submission" date="2018-08" db="EMBL/GenBank/DDBJ databases">
        <title>A genome reference for cultivated species of the human gut microbiota.</title>
        <authorList>
            <person name="Zou Y."/>
            <person name="Xue W."/>
            <person name="Luo G."/>
        </authorList>
    </citation>
    <scope>NUCLEOTIDE SEQUENCE [LARGE SCALE GENOMIC DNA]</scope>
    <source>
        <strain evidence="3 5">AF24-12</strain>
        <strain evidence="4 6">AF46-2NS</strain>
    </source>
</reference>
<protein>
    <submittedName>
        <fullName evidence="3">DUF4369 domain-containing protein</fullName>
    </submittedName>
</protein>
<feature type="domain" description="DUF4369" evidence="1">
    <location>
        <begin position="26"/>
        <end position="117"/>
    </location>
</feature>
<reference evidence="2" key="2">
    <citation type="submission" date="2022-11" db="EMBL/GenBank/DDBJ databases">
        <title>Genomic repertoires linked with pathogenic potency of arthritogenic Prevotella copri isolated from the gut of rheumatoid arthritis patients.</title>
        <authorList>
            <person name="Nii T."/>
            <person name="Maeda Y."/>
            <person name="Motooka D."/>
            <person name="Naito M."/>
            <person name="Matsumoto Y."/>
            <person name="Ogawa T."/>
            <person name="Oguro-Igashira E."/>
            <person name="Kishikawa T."/>
            <person name="Yamashita M."/>
            <person name="Koizumi S."/>
            <person name="Kurakawa T."/>
            <person name="Okumura R."/>
            <person name="Kayama H."/>
            <person name="Murakami M."/>
            <person name="Sakaguchi T."/>
            <person name="Das B."/>
            <person name="Nakamura S."/>
            <person name="Okada Y."/>
            <person name="Kumanogoh A."/>
            <person name="Takeda K."/>
        </authorList>
    </citation>
    <scope>NUCLEOTIDE SEQUENCE</scope>
    <source>
        <strain evidence="2">N016-13</strain>
    </source>
</reference>
<dbReference type="PROSITE" id="PS51257">
    <property type="entry name" value="PROKAR_LIPOPROTEIN"/>
    <property type="match status" value="1"/>
</dbReference>
<dbReference type="EMBL" id="JAPDUS010000012">
    <property type="protein sequence ID" value="MCW4093535.1"/>
    <property type="molecule type" value="Genomic_DNA"/>
</dbReference>
<dbReference type="Proteomes" id="UP000283872">
    <property type="component" value="Unassembled WGS sequence"/>
</dbReference>
<organism evidence="3 5">
    <name type="scientific">Segatella copri</name>
    <dbReference type="NCBI Taxonomy" id="165179"/>
    <lineage>
        <taxon>Bacteria</taxon>
        <taxon>Pseudomonadati</taxon>
        <taxon>Bacteroidota</taxon>
        <taxon>Bacteroidia</taxon>
        <taxon>Bacteroidales</taxon>
        <taxon>Prevotellaceae</taxon>
        <taxon>Segatella</taxon>
    </lineage>
</organism>
<dbReference type="InterPro" id="IPR036249">
    <property type="entry name" value="Thioredoxin-like_sf"/>
</dbReference>
<comment type="caution">
    <text evidence="3">The sequence shown here is derived from an EMBL/GenBank/DDBJ whole genome shotgun (WGS) entry which is preliminary data.</text>
</comment>
<name>A0A3E5E0H8_9BACT</name>
<gene>
    <name evidence="4" type="ORF">DW079_09555</name>
    <name evidence="3" type="ORF">DWY11_08180</name>
    <name evidence="2" type="ORF">ONT05_08185</name>
</gene>
<evidence type="ECO:0000313" key="2">
    <source>
        <dbReference type="EMBL" id="MCW4093535.1"/>
    </source>
</evidence>
<sequence>MKKFAYILILFITLVLTSCGVSSGHFKFEGKFLNMNQGEFYVYSPDGGFEGVDTIKVEGGRFTFETECKEDFTIMLVFPNFSEQPIFAKSGKSVEIEADASHLKEMEVSGTEDNELMTKFRQNILKDTPPEAKKHAEDFIREHPNSVCSIYLIKKYFITSTQPDYRKALSLINIVEKEQPKNGQLAKMKQLAETMKNVGIGATLPSFTAYDINGKLVSSTEMSSAPVAVIYTWATYNYDSQDMQRELKSRQKKSNGKLKLMAFCLDASKSECKNNIKRDSITCPIICNGEMLEDKTLKKLGLGNLPDNIILQNGKIIARGMKKQELYNKLDQLLK</sequence>
<evidence type="ECO:0000313" key="3">
    <source>
        <dbReference type="EMBL" id="RGS15591.1"/>
    </source>
</evidence>
<dbReference type="SUPFAM" id="SSF52833">
    <property type="entry name" value="Thioredoxin-like"/>
    <property type="match status" value="1"/>
</dbReference>
<dbReference type="Proteomes" id="UP001209074">
    <property type="component" value="Unassembled WGS sequence"/>
</dbReference>
<evidence type="ECO:0000313" key="6">
    <source>
        <dbReference type="Proteomes" id="UP000286211"/>
    </source>
</evidence>